<accession>A0ABW4RAL1</accession>
<dbReference type="PANTHER" id="PTHR21716:SF64">
    <property type="entry name" value="AI-2 TRANSPORT PROTEIN TQSA"/>
    <property type="match status" value="1"/>
</dbReference>
<organism evidence="7 8">
    <name type="scientific">Paracoccus pacificus</name>
    <dbReference type="NCBI Taxonomy" id="1463598"/>
    <lineage>
        <taxon>Bacteria</taxon>
        <taxon>Pseudomonadati</taxon>
        <taxon>Pseudomonadota</taxon>
        <taxon>Alphaproteobacteria</taxon>
        <taxon>Rhodobacterales</taxon>
        <taxon>Paracoccaceae</taxon>
        <taxon>Paracoccus</taxon>
    </lineage>
</organism>
<evidence type="ECO:0000256" key="5">
    <source>
        <dbReference type="ARBA" id="ARBA00023136"/>
    </source>
</evidence>
<feature type="transmembrane region" description="Helical" evidence="6">
    <location>
        <begin position="69"/>
        <end position="92"/>
    </location>
</feature>
<dbReference type="RefSeq" id="WP_379144524.1">
    <property type="nucleotide sequence ID" value="NZ_JBHUEN010000046.1"/>
</dbReference>
<sequence length="359" mass="38561">MDSGDSALRQRLQTGFLGIIAFALILFLLVQASFILIALVIAIIIFSLTSDAIAAVGRLHIGRLRVPNWLATLAALAMIALGLLWLSAAIVAQVNELLSTAISYATEAEGAVAGISSRLGPDFQEAITTAVRGFNITYWLRSIAGQASSMVSMSMLIILFVGFMFAERAWFPVKVLHLAGGKAGAERFRDTVRVIMHRVNRYLVVKAVVSAMTAMAVWWIFTIAGLELAGPIAMITFGLNFLPSIGSIIATILAVLVTWVQSGNDQLTIGVGIACTTVQFIIGNVLDPYLLGRTLRLSPFGIILSLAFWGAIWGFPGMFLAVPISVALMIVCSRIEWLRPVAILLSREGLPDSETEPAG</sequence>
<keyword evidence="3 6" id="KW-0812">Transmembrane</keyword>
<proteinExistence type="inferred from homology"/>
<reference evidence="8" key="1">
    <citation type="journal article" date="2019" name="Int. J. Syst. Evol. Microbiol.">
        <title>The Global Catalogue of Microorganisms (GCM) 10K type strain sequencing project: providing services to taxonomists for standard genome sequencing and annotation.</title>
        <authorList>
            <consortium name="The Broad Institute Genomics Platform"/>
            <consortium name="The Broad Institute Genome Sequencing Center for Infectious Disease"/>
            <person name="Wu L."/>
            <person name="Ma J."/>
        </authorList>
    </citation>
    <scope>NUCLEOTIDE SEQUENCE [LARGE SCALE GENOMIC DNA]</scope>
    <source>
        <strain evidence="8">CCUG 56029</strain>
    </source>
</reference>
<evidence type="ECO:0000256" key="3">
    <source>
        <dbReference type="ARBA" id="ARBA00022692"/>
    </source>
</evidence>
<dbReference type="InterPro" id="IPR002549">
    <property type="entry name" value="AI-2E-like"/>
</dbReference>
<keyword evidence="4 6" id="KW-1133">Transmembrane helix</keyword>
<feature type="transmembrane region" description="Helical" evidence="6">
    <location>
        <begin position="36"/>
        <end position="57"/>
    </location>
</feature>
<gene>
    <name evidence="7" type="ORF">ACFSCT_16320</name>
</gene>
<evidence type="ECO:0000313" key="8">
    <source>
        <dbReference type="Proteomes" id="UP001597213"/>
    </source>
</evidence>
<dbReference type="EMBL" id="JBHUEN010000046">
    <property type="protein sequence ID" value="MFD1883282.1"/>
    <property type="molecule type" value="Genomic_DNA"/>
</dbReference>
<dbReference type="Proteomes" id="UP001597213">
    <property type="component" value="Unassembled WGS sequence"/>
</dbReference>
<comment type="caution">
    <text evidence="7">The sequence shown here is derived from an EMBL/GenBank/DDBJ whole genome shotgun (WGS) entry which is preliminary data.</text>
</comment>
<evidence type="ECO:0000313" key="7">
    <source>
        <dbReference type="EMBL" id="MFD1883282.1"/>
    </source>
</evidence>
<evidence type="ECO:0000256" key="1">
    <source>
        <dbReference type="ARBA" id="ARBA00004141"/>
    </source>
</evidence>
<evidence type="ECO:0000256" key="2">
    <source>
        <dbReference type="ARBA" id="ARBA00009773"/>
    </source>
</evidence>
<comment type="similarity">
    <text evidence="2">Belongs to the autoinducer-2 exporter (AI-2E) (TC 2.A.86) family.</text>
</comment>
<feature type="transmembrane region" description="Helical" evidence="6">
    <location>
        <begin position="306"/>
        <end position="331"/>
    </location>
</feature>
<feature type="transmembrane region" description="Helical" evidence="6">
    <location>
        <begin position="203"/>
        <end position="221"/>
    </location>
</feature>
<keyword evidence="5 6" id="KW-0472">Membrane</keyword>
<dbReference type="Pfam" id="PF01594">
    <property type="entry name" value="AI-2E_transport"/>
    <property type="match status" value="1"/>
</dbReference>
<keyword evidence="8" id="KW-1185">Reference proteome</keyword>
<feature type="transmembrane region" description="Helical" evidence="6">
    <location>
        <begin position="12"/>
        <end position="30"/>
    </location>
</feature>
<dbReference type="PANTHER" id="PTHR21716">
    <property type="entry name" value="TRANSMEMBRANE PROTEIN"/>
    <property type="match status" value="1"/>
</dbReference>
<evidence type="ECO:0000256" key="6">
    <source>
        <dbReference type="SAM" id="Phobius"/>
    </source>
</evidence>
<feature type="transmembrane region" description="Helical" evidence="6">
    <location>
        <begin position="143"/>
        <end position="166"/>
    </location>
</feature>
<protein>
    <submittedName>
        <fullName evidence="7">AI-2E family transporter</fullName>
    </submittedName>
</protein>
<feature type="transmembrane region" description="Helical" evidence="6">
    <location>
        <begin position="267"/>
        <end position="286"/>
    </location>
</feature>
<comment type="subcellular location">
    <subcellularLocation>
        <location evidence="1">Membrane</location>
        <topology evidence="1">Multi-pass membrane protein</topology>
    </subcellularLocation>
</comment>
<evidence type="ECO:0000256" key="4">
    <source>
        <dbReference type="ARBA" id="ARBA00022989"/>
    </source>
</evidence>
<feature type="transmembrane region" description="Helical" evidence="6">
    <location>
        <begin position="241"/>
        <end position="260"/>
    </location>
</feature>
<name>A0ABW4RAL1_9RHOB</name>